<accession>A0A1E5Q8W4</accession>
<dbReference type="InterPro" id="IPR027417">
    <property type="entry name" value="P-loop_NTPase"/>
</dbReference>
<dbReference type="Proteomes" id="UP000095347">
    <property type="component" value="Unassembled WGS sequence"/>
</dbReference>
<keyword evidence="2" id="KW-0547">Nucleotide-binding</keyword>
<dbReference type="SUPFAM" id="SSF52540">
    <property type="entry name" value="P-loop containing nucleoside triphosphate hydrolases"/>
    <property type="match status" value="1"/>
</dbReference>
<dbReference type="GO" id="GO:0016887">
    <property type="term" value="F:ATP hydrolysis activity"/>
    <property type="evidence" value="ECO:0007669"/>
    <property type="project" value="InterPro"/>
</dbReference>
<keyword evidence="3" id="KW-0067">ATP-binding</keyword>
<dbReference type="RefSeq" id="WP_069957493.1">
    <property type="nucleotide sequence ID" value="NZ_MCGG01000018.1"/>
</dbReference>
<protein>
    <submittedName>
        <fullName evidence="5">ABC transporter</fullName>
    </submittedName>
</protein>
<dbReference type="InterPro" id="IPR003439">
    <property type="entry name" value="ABC_transporter-like_ATP-bd"/>
</dbReference>
<sequence>MSTDIEIQIKGLSKAFGAHQVLNGIDLEILKGELVVIVGGSGCGKTVLLNHVLSQLEPDQGEVLVADHGREGAPLVNLAKLGQVQLSDLHTHWGMVFQRNALFSGSVFDNIQLWLHEIKHMDDEDIVPIARRVLQAVALDDSDDFLDTDTNSLSGGMAKRLAVARALSMNPNVIFYDEPTTGLDPTSALQIQDLILTTHEQGANSQRTTVIITHDKDLLNRLAPRIIMLHDGKVYFDGSFVAFSASTSPIIRPYFDHMPTLHQGRV</sequence>
<keyword evidence="6" id="KW-1185">Reference proteome</keyword>
<dbReference type="EMBL" id="MCGG01000018">
    <property type="protein sequence ID" value="OEJ67904.1"/>
    <property type="molecule type" value="Genomic_DNA"/>
</dbReference>
<evidence type="ECO:0000256" key="3">
    <source>
        <dbReference type="ARBA" id="ARBA00022840"/>
    </source>
</evidence>
<dbReference type="PROSITE" id="PS00211">
    <property type="entry name" value="ABC_TRANSPORTER_1"/>
    <property type="match status" value="1"/>
</dbReference>
<dbReference type="STRING" id="28181.BEN30_07855"/>
<dbReference type="GO" id="GO:0005524">
    <property type="term" value="F:ATP binding"/>
    <property type="evidence" value="ECO:0007669"/>
    <property type="project" value="UniProtKB-KW"/>
</dbReference>
<dbReference type="InterPro" id="IPR017871">
    <property type="entry name" value="ABC_transporter-like_CS"/>
</dbReference>
<evidence type="ECO:0000313" key="5">
    <source>
        <dbReference type="EMBL" id="OEJ67904.1"/>
    </source>
</evidence>
<feature type="domain" description="ABC transporter" evidence="4">
    <location>
        <begin position="7"/>
        <end position="256"/>
    </location>
</feature>
<comment type="caution">
    <text evidence="5">The sequence shown here is derived from an EMBL/GenBank/DDBJ whole genome shotgun (WGS) entry which is preliminary data.</text>
</comment>
<dbReference type="PANTHER" id="PTHR43023:SF3">
    <property type="entry name" value="PROTEIN TRIGALACTOSYLDIACYLGLYCEROL 3, CHLOROPLASTIC"/>
    <property type="match status" value="1"/>
</dbReference>
<organism evidence="5 6">
    <name type="scientific">Magnetovibrio blakemorei</name>
    <dbReference type="NCBI Taxonomy" id="28181"/>
    <lineage>
        <taxon>Bacteria</taxon>
        <taxon>Pseudomonadati</taxon>
        <taxon>Pseudomonadota</taxon>
        <taxon>Alphaproteobacteria</taxon>
        <taxon>Rhodospirillales</taxon>
        <taxon>Magnetovibrionaceae</taxon>
        <taxon>Magnetovibrio</taxon>
    </lineage>
</organism>
<dbReference type="InterPro" id="IPR003593">
    <property type="entry name" value="AAA+_ATPase"/>
</dbReference>
<proteinExistence type="predicted"/>
<keyword evidence="1" id="KW-0813">Transport</keyword>
<evidence type="ECO:0000313" key="6">
    <source>
        <dbReference type="Proteomes" id="UP000095347"/>
    </source>
</evidence>
<dbReference type="Pfam" id="PF00005">
    <property type="entry name" value="ABC_tran"/>
    <property type="match status" value="1"/>
</dbReference>
<dbReference type="AlphaFoldDB" id="A0A1E5Q8W4"/>
<dbReference type="SMART" id="SM00382">
    <property type="entry name" value="AAA"/>
    <property type="match status" value="1"/>
</dbReference>
<dbReference type="PROSITE" id="PS50893">
    <property type="entry name" value="ABC_TRANSPORTER_2"/>
    <property type="match status" value="1"/>
</dbReference>
<dbReference type="Gene3D" id="3.40.50.300">
    <property type="entry name" value="P-loop containing nucleotide triphosphate hydrolases"/>
    <property type="match status" value="1"/>
</dbReference>
<evidence type="ECO:0000259" key="4">
    <source>
        <dbReference type="PROSITE" id="PS50893"/>
    </source>
</evidence>
<reference evidence="6" key="1">
    <citation type="submission" date="2016-07" db="EMBL/GenBank/DDBJ databases">
        <authorList>
            <person name="Florea S."/>
            <person name="Webb J.S."/>
            <person name="Jaromczyk J."/>
            <person name="Schardl C.L."/>
        </authorList>
    </citation>
    <scope>NUCLEOTIDE SEQUENCE [LARGE SCALE GENOMIC DNA]</scope>
    <source>
        <strain evidence="6">MV-1</strain>
    </source>
</reference>
<dbReference type="PANTHER" id="PTHR43023">
    <property type="entry name" value="PROTEIN TRIGALACTOSYLDIACYLGLYCEROL 3, CHLOROPLASTIC"/>
    <property type="match status" value="1"/>
</dbReference>
<gene>
    <name evidence="5" type="ORF">BEN30_07855</name>
</gene>
<evidence type="ECO:0000256" key="1">
    <source>
        <dbReference type="ARBA" id="ARBA00022448"/>
    </source>
</evidence>
<dbReference type="OrthoDB" id="7334142at2"/>
<evidence type="ECO:0000256" key="2">
    <source>
        <dbReference type="ARBA" id="ARBA00022741"/>
    </source>
</evidence>
<name>A0A1E5Q8W4_9PROT</name>